<sequence length="534" mass="59800">MVNDETRKMVSMQELLDSRIMTDVKVSCGNRTWDLHKLILCSRCPFFKKAFTGNFQEAKTGQVILRENDPDDIDGVIQYIYTGEVSKKLLKEGNAEAYVNMFKLGDFFDLPGLRQNALLLLRVNVMNYLLESAGLHYIKRDQRESSDDGFLNEPEKCFGGFRHLVLTAYGDGTGSPNAGLVATYEPLRELVRDFMHDTFMVAAKTPKFRELCREAPALGADLFACMADPDHKLSRNLLANPPTTCNKCGRHMFRFNRGKVVRMGNTDKREMAGTAYGISVHHPSSLSIQPDPGNMEKTEAWNSFEWYLESGIGADVEVSCVDRLLKNNSAEAYTTMFELGDFFDLPGLREESLKLLDATVKQIAISVDEVVYDATGALQVPAQQISAFRHIVEFAYANRLQTYQPMRLVVLKFLKYTYMMAFKLEPFKNILGDHPTLAVDIVFAMVQNDGDGPLGNRLHLDPPLSAASAIRSSAPTTAVLLNKLDILRGMLIHASARSAISVPGFHIATGIWKSNPKFLTYAYYQVGFWKASFG</sequence>
<keyword evidence="3" id="KW-1185">Reference proteome</keyword>
<dbReference type="PROSITE" id="PS50097">
    <property type="entry name" value="BTB"/>
    <property type="match status" value="1"/>
</dbReference>
<feature type="domain" description="BTB" evidence="1">
    <location>
        <begin position="22"/>
        <end position="89"/>
    </location>
</feature>
<dbReference type="SMART" id="SM00225">
    <property type="entry name" value="BTB"/>
    <property type="match status" value="1"/>
</dbReference>
<evidence type="ECO:0000313" key="2">
    <source>
        <dbReference type="EMBL" id="KAK8067703.1"/>
    </source>
</evidence>
<reference evidence="2 3" key="1">
    <citation type="submission" date="2023-01" db="EMBL/GenBank/DDBJ databases">
        <title>Analysis of 21 Apiospora genomes using comparative genomics revels a genus with tremendous synthesis potential of carbohydrate active enzymes and secondary metabolites.</title>
        <authorList>
            <person name="Sorensen T."/>
        </authorList>
    </citation>
    <scope>NUCLEOTIDE SEQUENCE [LARGE SCALE GENOMIC DNA]</scope>
    <source>
        <strain evidence="2 3">CBS 83171</strain>
    </source>
</reference>
<dbReference type="EMBL" id="JAQQWM010000004">
    <property type="protein sequence ID" value="KAK8067703.1"/>
    <property type="molecule type" value="Genomic_DNA"/>
</dbReference>
<dbReference type="Pfam" id="PF00651">
    <property type="entry name" value="BTB"/>
    <property type="match status" value="1"/>
</dbReference>
<dbReference type="InterPro" id="IPR000210">
    <property type="entry name" value="BTB/POZ_dom"/>
</dbReference>
<dbReference type="Proteomes" id="UP001446871">
    <property type="component" value="Unassembled WGS sequence"/>
</dbReference>
<protein>
    <recommendedName>
        <fullName evidence="1">BTB domain-containing protein</fullName>
    </recommendedName>
</protein>
<comment type="caution">
    <text evidence="2">The sequence shown here is derived from an EMBL/GenBank/DDBJ whole genome shotgun (WGS) entry which is preliminary data.</text>
</comment>
<dbReference type="InterPro" id="IPR011333">
    <property type="entry name" value="SKP1/BTB/POZ_sf"/>
</dbReference>
<evidence type="ECO:0000259" key="1">
    <source>
        <dbReference type="PROSITE" id="PS50097"/>
    </source>
</evidence>
<gene>
    <name evidence="2" type="ORF">PG996_006815</name>
</gene>
<organism evidence="2 3">
    <name type="scientific">Apiospora saccharicola</name>
    <dbReference type="NCBI Taxonomy" id="335842"/>
    <lineage>
        <taxon>Eukaryota</taxon>
        <taxon>Fungi</taxon>
        <taxon>Dikarya</taxon>
        <taxon>Ascomycota</taxon>
        <taxon>Pezizomycotina</taxon>
        <taxon>Sordariomycetes</taxon>
        <taxon>Xylariomycetidae</taxon>
        <taxon>Amphisphaeriales</taxon>
        <taxon>Apiosporaceae</taxon>
        <taxon>Apiospora</taxon>
    </lineage>
</organism>
<dbReference type="SUPFAM" id="SSF54695">
    <property type="entry name" value="POZ domain"/>
    <property type="match status" value="1"/>
</dbReference>
<dbReference type="PANTHER" id="PTHR24413">
    <property type="entry name" value="SPECKLE-TYPE POZ PROTEIN"/>
    <property type="match status" value="1"/>
</dbReference>
<dbReference type="Gene3D" id="3.30.710.10">
    <property type="entry name" value="Potassium Channel Kv1.1, Chain A"/>
    <property type="match status" value="1"/>
</dbReference>
<dbReference type="CDD" id="cd18186">
    <property type="entry name" value="BTB_POZ_ZBTB_KLHL-like"/>
    <property type="match status" value="1"/>
</dbReference>
<accession>A0ABR1V956</accession>
<proteinExistence type="predicted"/>
<evidence type="ECO:0000313" key="3">
    <source>
        <dbReference type="Proteomes" id="UP001446871"/>
    </source>
</evidence>
<name>A0ABR1V956_9PEZI</name>